<comment type="caution">
    <text evidence="2">The sequence shown here is derived from an EMBL/GenBank/DDBJ whole genome shotgun (WGS) entry which is preliminary data.</text>
</comment>
<evidence type="ECO:0000313" key="2">
    <source>
        <dbReference type="EMBL" id="MCE5166081.1"/>
    </source>
</evidence>
<feature type="region of interest" description="Disordered" evidence="1">
    <location>
        <begin position="1"/>
        <end position="59"/>
    </location>
</feature>
<gene>
    <name evidence="2" type="ORF">HAX54_014576</name>
</gene>
<reference evidence="2 3" key="1">
    <citation type="journal article" date="2021" name="BMC Genomics">
        <title>Datura genome reveals duplications of psychoactive alkaloid biosynthetic genes and high mutation rate following tissue culture.</title>
        <authorList>
            <person name="Rajewski A."/>
            <person name="Carter-House D."/>
            <person name="Stajich J."/>
            <person name="Litt A."/>
        </authorList>
    </citation>
    <scope>NUCLEOTIDE SEQUENCE [LARGE SCALE GENOMIC DNA]</scope>
    <source>
        <strain evidence="2">AR-01</strain>
    </source>
</reference>
<proteinExistence type="predicted"/>
<protein>
    <submittedName>
        <fullName evidence="2">Uncharacterized protein</fullName>
    </submittedName>
</protein>
<dbReference type="Proteomes" id="UP000823775">
    <property type="component" value="Unassembled WGS sequence"/>
</dbReference>
<sequence>NQDSLLCPKDLILDTHVSSNPPPPPTHTRSRKSPNPKKVVLISEASSSQDPNSEGDDGV</sequence>
<keyword evidence="3" id="KW-1185">Reference proteome</keyword>
<accession>A0ABS8Y3N6</accession>
<dbReference type="EMBL" id="JACEIK010019062">
    <property type="protein sequence ID" value="MCE5166081.1"/>
    <property type="molecule type" value="Genomic_DNA"/>
</dbReference>
<evidence type="ECO:0000256" key="1">
    <source>
        <dbReference type="SAM" id="MobiDB-lite"/>
    </source>
</evidence>
<feature type="non-terminal residue" evidence="2">
    <location>
        <position position="1"/>
    </location>
</feature>
<evidence type="ECO:0000313" key="3">
    <source>
        <dbReference type="Proteomes" id="UP000823775"/>
    </source>
</evidence>
<organism evidence="2 3">
    <name type="scientific">Datura stramonium</name>
    <name type="common">Jimsonweed</name>
    <name type="synonym">Common thornapple</name>
    <dbReference type="NCBI Taxonomy" id="4076"/>
    <lineage>
        <taxon>Eukaryota</taxon>
        <taxon>Viridiplantae</taxon>
        <taxon>Streptophyta</taxon>
        <taxon>Embryophyta</taxon>
        <taxon>Tracheophyta</taxon>
        <taxon>Spermatophyta</taxon>
        <taxon>Magnoliopsida</taxon>
        <taxon>eudicotyledons</taxon>
        <taxon>Gunneridae</taxon>
        <taxon>Pentapetalae</taxon>
        <taxon>asterids</taxon>
        <taxon>lamiids</taxon>
        <taxon>Solanales</taxon>
        <taxon>Solanaceae</taxon>
        <taxon>Solanoideae</taxon>
        <taxon>Datureae</taxon>
        <taxon>Datura</taxon>
    </lineage>
</organism>
<name>A0ABS8Y3N6_DATST</name>